<dbReference type="GO" id="GO:0015645">
    <property type="term" value="F:fatty acid ligase activity"/>
    <property type="evidence" value="ECO:0007669"/>
    <property type="project" value="TreeGrafter"/>
</dbReference>
<dbReference type="GO" id="GO:0005524">
    <property type="term" value="F:ATP binding"/>
    <property type="evidence" value="ECO:0007669"/>
    <property type="project" value="UniProtKB-KW"/>
</dbReference>
<evidence type="ECO:0000256" key="1">
    <source>
        <dbReference type="ARBA" id="ARBA00006432"/>
    </source>
</evidence>
<dbReference type="InterPro" id="IPR045851">
    <property type="entry name" value="AMP-bd_C_sf"/>
</dbReference>
<dbReference type="GO" id="GO:0006633">
    <property type="term" value="P:fatty acid biosynthetic process"/>
    <property type="evidence" value="ECO:0007669"/>
    <property type="project" value="TreeGrafter"/>
</dbReference>
<dbReference type="GO" id="GO:0006637">
    <property type="term" value="P:acyl-CoA metabolic process"/>
    <property type="evidence" value="ECO:0007669"/>
    <property type="project" value="TreeGrafter"/>
</dbReference>
<evidence type="ECO:0000256" key="3">
    <source>
        <dbReference type="ARBA" id="ARBA00022741"/>
    </source>
</evidence>
<dbReference type="Gene3D" id="3.30.300.30">
    <property type="match status" value="1"/>
</dbReference>
<proteinExistence type="inferred from homology"/>
<sequence length="106" mass="12001">RTKDMIIVSGFKVFSVEVDDKMNKYAAIELCSTVGIPDPDRPGSEMVKLYVLLKEGFQASEEVKADILKYAQDNLAKYKVPKFIEFLDQLPLTTIGKVDKKALRKM</sequence>
<evidence type="ECO:0000313" key="6">
    <source>
        <dbReference type="EMBL" id="GAH56592.1"/>
    </source>
</evidence>
<evidence type="ECO:0000256" key="4">
    <source>
        <dbReference type="ARBA" id="ARBA00022840"/>
    </source>
</evidence>
<reference evidence="6" key="1">
    <citation type="journal article" date="2014" name="Front. Microbiol.">
        <title>High frequency of phylogenetically diverse reductive dehalogenase-homologous genes in deep subseafloor sedimentary metagenomes.</title>
        <authorList>
            <person name="Kawai M."/>
            <person name="Futagami T."/>
            <person name="Toyoda A."/>
            <person name="Takaki Y."/>
            <person name="Nishi S."/>
            <person name="Hori S."/>
            <person name="Arai W."/>
            <person name="Tsubouchi T."/>
            <person name="Morono Y."/>
            <person name="Uchiyama I."/>
            <person name="Ito T."/>
            <person name="Fujiyama A."/>
            <person name="Inagaki F."/>
            <person name="Takami H."/>
        </authorList>
    </citation>
    <scope>NUCLEOTIDE SEQUENCE</scope>
    <source>
        <strain evidence="6">Expedition CK06-06</strain>
    </source>
</reference>
<gene>
    <name evidence="6" type="ORF">S03H2_36522</name>
</gene>
<dbReference type="PANTHER" id="PTHR43605">
    <property type="entry name" value="ACYL-COENZYME A SYNTHETASE"/>
    <property type="match status" value="1"/>
</dbReference>
<accession>X1GHD3</accession>
<protein>
    <recommendedName>
        <fullName evidence="5">AMP-binding enzyme C-terminal domain-containing protein</fullName>
    </recommendedName>
</protein>
<dbReference type="PANTHER" id="PTHR43605:SF10">
    <property type="entry name" value="ACYL-COA SYNTHETASE MEDIUM CHAIN FAMILY MEMBER 3"/>
    <property type="match status" value="1"/>
</dbReference>
<comment type="caution">
    <text evidence="6">The sequence shown here is derived from an EMBL/GenBank/DDBJ whole genome shotgun (WGS) entry which is preliminary data.</text>
</comment>
<dbReference type="Pfam" id="PF13193">
    <property type="entry name" value="AMP-binding_C"/>
    <property type="match status" value="1"/>
</dbReference>
<organism evidence="6">
    <name type="scientific">marine sediment metagenome</name>
    <dbReference type="NCBI Taxonomy" id="412755"/>
    <lineage>
        <taxon>unclassified sequences</taxon>
        <taxon>metagenomes</taxon>
        <taxon>ecological metagenomes</taxon>
    </lineage>
</organism>
<dbReference type="InterPro" id="IPR025110">
    <property type="entry name" value="AMP-bd_C"/>
</dbReference>
<dbReference type="InterPro" id="IPR051087">
    <property type="entry name" value="Mitochondrial_ACSM"/>
</dbReference>
<evidence type="ECO:0000256" key="2">
    <source>
        <dbReference type="ARBA" id="ARBA00022598"/>
    </source>
</evidence>
<dbReference type="EMBL" id="BARU01022419">
    <property type="protein sequence ID" value="GAH56592.1"/>
    <property type="molecule type" value="Genomic_DNA"/>
</dbReference>
<dbReference type="SUPFAM" id="SSF56801">
    <property type="entry name" value="Acetyl-CoA synthetase-like"/>
    <property type="match status" value="1"/>
</dbReference>
<name>X1GHD3_9ZZZZ</name>
<feature type="domain" description="AMP-binding enzyme C-terminal" evidence="5">
    <location>
        <begin position="18"/>
        <end position="97"/>
    </location>
</feature>
<comment type="similarity">
    <text evidence="1">Belongs to the ATP-dependent AMP-binding enzyme family.</text>
</comment>
<evidence type="ECO:0000259" key="5">
    <source>
        <dbReference type="Pfam" id="PF13193"/>
    </source>
</evidence>
<keyword evidence="2" id="KW-0436">Ligase</keyword>
<dbReference type="AlphaFoldDB" id="X1GHD3"/>
<keyword evidence="3" id="KW-0547">Nucleotide-binding</keyword>
<dbReference type="GO" id="GO:0004321">
    <property type="term" value="F:fatty-acyl-CoA synthase activity"/>
    <property type="evidence" value="ECO:0007669"/>
    <property type="project" value="TreeGrafter"/>
</dbReference>
<feature type="non-terminal residue" evidence="6">
    <location>
        <position position="1"/>
    </location>
</feature>
<keyword evidence="4" id="KW-0067">ATP-binding</keyword>